<dbReference type="AlphaFoldDB" id="A0A8X6UV57"/>
<organism evidence="1 2">
    <name type="scientific">Trichonephila clavipes</name>
    <name type="common">Golden silk orbweaver</name>
    <name type="synonym">Nephila clavipes</name>
    <dbReference type="NCBI Taxonomy" id="2585209"/>
    <lineage>
        <taxon>Eukaryota</taxon>
        <taxon>Metazoa</taxon>
        <taxon>Ecdysozoa</taxon>
        <taxon>Arthropoda</taxon>
        <taxon>Chelicerata</taxon>
        <taxon>Arachnida</taxon>
        <taxon>Araneae</taxon>
        <taxon>Araneomorphae</taxon>
        <taxon>Entelegynae</taxon>
        <taxon>Araneoidea</taxon>
        <taxon>Nephilidae</taxon>
        <taxon>Trichonephila</taxon>
    </lineage>
</organism>
<dbReference type="EMBL" id="BMAU01021067">
    <property type="protein sequence ID" value="GFX88978.1"/>
    <property type="molecule type" value="Genomic_DNA"/>
</dbReference>
<evidence type="ECO:0000313" key="1">
    <source>
        <dbReference type="EMBL" id="GFX88978.1"/>
    </source>
</evidence>
<accession>A0A8X6UV57</accession>
<keyword evidence="2" id="KW-1185">Reference proteome</keyword>
<proteinExistence type="predicted"/>
<dbReference type="Proteomes" id="UP000887159">
    <property type="component" value="Unassembled WGS sequence"/>
</dbReference>
<gene>
    <name evidence="1" type="ORF">TNCV_2852781</name>
</gene>
<protein>
    <submittedName>
        <fullName evidence="1">Uncharacterized protein</fullName>
    </submittedName>
</protein>
<name>A0A8X6UV57_TRICX</name>
<evidence type="ECO:0000313" key="2">
    <source>
        <dbReference type="Proteomes" id="UP000887159"/>
    </source>
</evidence>
<comment type="caution">
    <text evidence="1">The sequence shown here is derived from an EMBL/GenBank/DDBJ whole genome shotgun (WGS) entry which is preliminary data.</text>
</comment>
<reference evidence="1" key="1">
    <citation type="submission" date="2020-08" db="EMBL/GenBank/DDBJ databases">
        <title>Multicomponent nature underlies the extraordinary mechanical properties of spider dragline silk.</title>
        <authorList>
            <person name="Kono N."/>
            <person name="Nakamura H."/>
            <person name="Mori M."/>
            <person name="Yoshida Y."/>
            <person name="Ohtoshi R."/>
            <person name="Malay A.D."/>
            <person name="Moran D.A.P."/>
            <person name="Tomita M."/>
            <person name="Numata K."/>
            <person name="Arakawa K."/>
        </authorList>
    </citation>
    <scope>NUCLEOTIDE SEQUENCE</scope>
</reference>
<sequence length="160" mass="18226">MALKDILEFVQSSEIIIDTDSNDENKMNNAARSHIILNEARHEKHRTRGALLFLSRRESISGERPTSFPKKIQPSLTWDSNPLGYKPRLIATILAGRQVLITLCELLLFYETATAGSDVVQSGRPIFDDFFQHLGPYIGNNTANVVFQMVKRLWLIRIDQ</sequence>